<keyword evidence="7" id="KW-0285">Flavoprotein</keyword>
<dbReference type="PRINTS" id="PR00411">
    <property type="entry name" value="PNDRDTASEI"/>
</dbReference>
<comment type="caution">
    <text evidence="15">The sequence shown here is derived from an EMBL/GenBank/DDBJ whole genome shotgun (WGS) entry which is preliminary data.</text>
</comment>
<evidence type="ECO:0000256" key="1">
    <source>
        <dbReference type="ARBA" id="ARBA00001974"/>
    </source>
</evidence>
<dbReference type="Proteomes" id="UP001550739">
    <property type="component" value="Unassembled WGS sequence"/>
</dbReference>
<dbReference type="SUPFAM" id="SSF55424">
    <property type="entry name" value="FAD/NAD-linked reductases, dimerisation (C-terminal) domain"/>
    <property type="match status" value="1"/>
</dbReference>
<dbReference type="PIRSF" id="PIRSF000350">
    <property type="entry name" value="Mercury_reductase_MerA"/>
    <property type="match status" value="1"/>
</dbReference>
<evidence type="ECO:0000256" key="12">
    <source>
        <dbReference type="ARBA" id="ARBA00031183"/>
    </source>
</evidence>
<dbReference type="InterPro" id="IPR001100">
    <property type="entry name" value="Pyr_nuc-diS_OxRdtase"/>
</dbReference>
<protein>
    <recommendedName>
        <fullName evidence="5">NAD(P)(+) transhydrogenase (Si-specific)</fullName>
        <ecNumber evidence="5">1.6.1.1</ecNumber>
    </recommendedName>
    <alternativeName>
        <fullName evidence="12">NAD(P)(+) transhydrogenase [B-specific]</fullName>
    </alternativeName>
</protein>
<dbReference type="InterPro" id="IPR050151">
    <property type="entry name" value="Class-I_Pyr_Nuc-Dis_Oxidored"/>
</dbReference>
<evidence type="ECO:0000256" key="11">
    <source>
        <dbReference type="ARBA" id="ARBA00023027"/>
    </source>
</evidence>
<evidence type="ECO:0000256" key="7">
    <source>
        <dbReference type="ARBA" id="ARBA00022630"/>
    </source>
</evidence>
<feature type="domain" description="Pyridine nucleotide-disulphide oxidoreductase dimerisation" evidence="13">
    <location>
        <begin position="344"/>
        <end position="451"/>
    </location>
</feature>
<keyword evidence="10 15" id="KW-0560">Oxidoreductase</keyword>
<dbReference type="InterPro" id="IPR023753">
    <property type="entry name" value="FAD/NAD-binding_dom"/>
</dbReference>
<dbReference type="Gene3D" id="3.30.390.30">
    <property type="match status" value="1"/>
</dbReference>
<evidence type="ECO:0000256" key="4">
    <source>
        <dbReference type="ARBA" id="ARBA00007532"/>
    </source>
</evidence>
<name>A0ABV2ZHR5_9ACTN</name>
<evidence type="ECO:0000256" key="5">
    <source>
        <dbReference type="ARBA" id="ARBA00012772"/>
    </source>
</evidence>
<evidence type="ECO:0000256" key="10">
    <source>
        <dbReference type="ARBA" id="ARBA00023002"/>
    </source>
</evidence>
<dbReference type="Gene3D" id="3.50.50.60">
    <property type="entry name" value="FAD/NAD(P)-binding domain"/>
    <property type="match status" value="2"/>
</dbReference>
<dbReference type="InterPro" id="IPR004099">
    <property type="entry name" value="Pyr_nucl-diS_OxRdtase_dimer"/>
</dbReference>
<dbReference type="Pfam" id="PF02852">
    <property type="entry name" value="Pyr_redox_dim"/>
    <property type="match status" value="1"/>
</dbReference>
<accession>A0ABV2ZHR5</accession>
<proteinExistence type="inferred from homology"/>
<comment type="subcellular location">
    <subcellularLocation>
        <location evidence="3">Cytoplasm</location>
    </subcellularLocation>
</comment>
<dbReference type="EMBL" id="JBEZVE010000008">
    <property type="protein sequence ID" value="MEU3782086.1"/>
    <property type="molecule type" value="Genomic_DNA"/>
</dbReference>
<keyword evidence="8" id="KW-0274">FAD</keyword>
<reference evidence="15 16" key="1">
    <citation type="submission" date="2024-06" db="EMBL/GenBank/DDBJ databases">
        <title>The Natural Products Discovery Center: Release of the First 8490 Sequenced Strains for Exploring Actinobacteria Biosynthetic Diversity.</title>
        <authorList>
            <person name="Kalkreuter E."/>
            <person name="Kautsar S.A."/>
            <person name="Yang D."/>
            <person name="Bader C.D."/>
            <person name="Teijaro C.N."/>
            <person name="Fluegel L."/>
            <person name="Davis C.M."/>
            <person name="Simpson J.R."/>
            <person name="Lauterbach L."/>
            <person name="Steele A.D."/>
            <person name="Gui C."/>
            <person name="Meng S."/>
            <person name="Li G."/>
            <person name="Viehrig K."/>
            <person name="Ye F."/>
            <person name="Su P."/>
            <person name="Kiefer A.F."/>
            <person name="Nichols A."/>
            <person name="Cepeda A.J."/>
            <person name="Yan W."/>
            <person name="Fan B."/>
            <person name="Jiang Y."/>
            <person name="Adhikari A."/>
            <person name="Zheng C.-J."/>
            <person name="Schuster L."/>
            <person name="Cowan T.M."/>
            <person name="Smanski M.J."/>
            <person name="Chevrette M.G."/>
            <person name="De Carvalho L.P.S."/>
            <person name="Shen B."/>
        </authorList>
    </citation>
    <scope>NUCLEOTIDE SEQUENCE [LARGE SCALE GENOMIC DNA]</scope>
    <source>
        <strain evidence="15 16">NPDC033843</strain>
    </source>
</reference>
<evidence type="ECO:0000256" key="3">
    <source>
        <dbReference type="ARBA" id="ARBA00004496"/>
    </source>
</evidence>
<comment type="cofactor">
    <cofactor evidence="1">
        <name>FAD</name>
        <dbReference type="ChEBI" id="CHEBI:57692"/>
    </cofactor>
</comment>
<dbReference type="PANTHER" id="PTHR22912:SF93">
    <property type="entry name" value="SOLUBLE PYRIDINE NUCLEOTIDE TRANSHYDROGENASE"/>
    <property type="match status" value="1"/>
</dbReference>
<keyword evidence="6" id="KW-0963">Cytoplasm</keyword>
<evidence type="ECO:0000256" key="2">
    <source>
        <dbReference type="ARBA" id="ARBA00002842"/>
    </source>
</evidence>
<feature type="domain" description="FAD/NAD(P)-binding" evidence="14">
    <location>
        <begin position="4"/>
        <end position="324"/>
    </location>
</feature>
<keyword evidence="9" id="KW-0521">NADP</keyword>
<evidence type="ECO:0000256" key="9">
    <source>
        <dbReference type="ARBA" id="ARBA00022857"/>
    </source>
</evidence>
<evidence type="ECO:0000256" key="6">
    <source>
        <dbReference type="ARBA" id="ARBA00022490"/>
    </source>
</evidence>
<comment type="function">
    <text evidence="2">Conversion of NADPH, generated by peripheral catabolic pathways, to NADH, which can enter the respiratory chain for energy generation.</text>
</comment>
<keyword evidence="16" id="KW-1185">Reference proteome</keyword>
<keyword evidence="11" id="KW-0520">NAD</keyword>
<evidence type="ECO:0000313" key="16">
    <source>
        <dbReference type="Proteomes" id="UP001550739"/>
    </source>
</evidence>
<dbReference type="PRINTS" id="PR00368">
    <property type="entry name" value="FADPNR"/>
</dbReference>
<evidence type="ECO:0000313" key="15">
    <source>
        <dbReference type="EMBL" id="MEU3782086.1"/>
    </source>
</evidence>
<evidence type="ECO:0000259" key="13">
    <source>
        <dbReference type="Pfam" id="PF02852"/>
    </source>
</evidence>
<organism evidence="15 16">
    <name type="scientific">Streptomyces sp. 900129855</name>
    <dbReference type="NCBI Taxonomy" id="3155129"/>
    <lineage>
        <taxon>Bacteria</taxon>
        <taxon>Bacillati</taxon>
        <taxon>Actinomycetota</taxon>
        <taxon>Actinomycetes</taxon>
        <taxon>Kitasatosporales</taxon>
        <taxon>Streptomycetaceae</taxon>
        <taxon>Streptomyces</taxon>
    </lineage>
</organism>
<dbReference type="EC" id="1.6.1.1" evidence="5"/>
<dbReference type="RefSeq" id="WP_334574620.1">
    <property type="nucleotide sequence ID" value="NZ_JBEZVE010000008.1"/>
</dbReference>
<gene>
    <name evidence="15" type="primary">sthA</name>
    <name evidence="15" type="ORF">AB0E89_16190</name>
</gene>
<dbReference type="PANTHER" id="PTHR22912">
    <property type="entry name" value="DISULFIDE OXIDOREDUCTASE"/>
    <property type="match status" value="1"/>
</dbReference>
<comment type="similarity">
    <text evidence="4">Belongs to the class-I pyridine nucleotide-disulfide oxidoreductase family.</text>
</comment>
<dbReference type="SUPFAM" id="SSF51905">
    <property type="entry name" value="FAD/NAD(P)-binding domain"/>
    <property type="match status" value="1"/>
</dbReference>
<evidence type="ECO:0000259" key="14">
    <source>
        <dbReference type="Pfam" id="PF07992"/>
    </source>
</evidence>
<dbReference type="NCBIfam" id="NF003585">
    <property type="entry name" value="PRK05249.1"/>
    <property type="match status" value="1"/>
</dbReference>
<dbReference type="InterPro" id="IPR036188">
    <property type="entry name" value="FAD/NAD-bd_sf"/>
</dbReference>
<evidence type="ECO:0000256" key="8">
    <source>
        <dbReference type="ARBA" id="ARBA00022827"/>
    </source>
</evidence>
<dbReference type="Pfam" id="PF07992">
    <property type="entry name" value="Pyr_redox_2"/>
    <property type="match status" value="1"/>
</dbReference>
<dbReference type="InterPro" id="IPR016156">
    <property type="entry name" value="FAD/NAD-linked_Rdtase_dimer_sf"/>
</dbReference>
<sequence length="467" mass="50461">MPDFDMLVLGSGPGGQKAAIAAAKLGRRVAVVDRPDMVGGVSLHTGTIPSKTLREAVLYLTGLTQRDLYGQSYRLKEDITVGDLTARTQHVVGRETDVIRSQLSRNHVALFAGTGRFVDAHTIALRETSGQERLISAEHIVIATGTRPARPDSVQFDGRTILDSDNVLTIERVPQSMVIVGAGVIGMEYASMFAALGSRVTVVEKRAGMLDMCDVEVVESLRYHLRDLAVAFRFGETVAAVERHPRGALTVLESGKKIPADAVMYSAGRQGLTDELDLGKAGLAADRRGRIEVDEHYRTPVPHIYAVGDVIGFPALAATAMEQGRAAAYHACGEPVGQMHHLQPIGIYTIPEISFVGRTEDRLTEDRVPFEVGVARYRELARGQIIGDAHGMLKLLVSPEDRTLLGVHCFGTGATELIHIGQSVMGCGGTVDYLVNAVFNYPTLAESYKVAALDATNRLRQLDRIGD</sequence>
<dbReference type="GO" id="GO:0003957">
    <property type="term" value="F:NAD(P)+ transhydrogenase (Si-specific) activity"/>
    <property type="evidence" value="ECO:0007669"/>
    <property type="project" value="UniProtKB-EC"/>
</dbReference>